<dbReference type="EMBL" id="GGEC01062406">
    <property type="protein sequence ID" value="MBX42890.1"/>
    <property type="molecule type" value="Transcribed_RNA"/>
</dbReference>
<name>A0A2P2NKH3_RHIMU</name>
<organism evidence="1">
    <name type="scientific">Rhizophora mucronata</name>
    <name type="common">Asiatic mangrove</name>
    <dbReference type="NCBI Taxonomy" id="61149"/>
    <lineage>
        <taxon>Eukaryota</taxon>
        <taxon>Viridiplantae</taxon>
        <taxon>Streptophyta</taxon>
        <taxon>Embryophyta</taxon>
        <taxon>Tracheophyta</taxon>
        <taxon>Spermatophyta</taxon>
        <taxon>Magnoliopsida</taxon>
        <taxon>eudicotyledons</taxon>
        <taxon>Gunneridae</taxon>
        <taxon>Pentapetalae</taxon>
        <taxon>rosids</taxon>
        <taxon>fabids</taxon>
        <taxon>Malpighiales</taxon>
        <taxon>Rhizophoraceae</taxon>
        <taxon>Rhizophora</taxon>
    </lineage>
</organism>
<proteinExistence type="predicted"/>
<dbReference type="AlphaFoldDB" id="A0A2P2NKH3"/>
<sequence length="49" mass="5483">MSTFHTMSCLVLFPIAKHFKMQHCGITKTSVAMLLVCNFAKLPQKEKAA</sequence>
<evidence type="ECO:0000313" key="1">
    <source>
        <dbReference type="EMBL" id="MBX42890.1"/>
    </source>
</evidence>
<reference evidence="1" key="1">
    <citation type="submission" date="2018-02" db="EMBL/GenBank/DDBJ databases">
        <title>Rhizophora mucronata_Transcriptome.</title>
        <authorList>
            <person name="Meera S.P."/>
            <person name="Sreeshan A."/>
            <person name="Augustine A."/>
        </authorList>
    </citation>
    <scope>NUCLEOTIDE SEQUENCE</scope>
    <source>
        <tissue evidence="1">Leaf</tissue>
    </source>
</reference>
<protein>
    <submittedName>
        <fullName evidence="1">Uncharacterized protein</fullName>
    </submittedName>
</protein>
<accession>A0A2P2NKH3</accession>